<protein>
    <recommendedName>
        <fullName evidence="4">F-box domain-containing protein</fullName>
    </recommendedName>
</protein>
<reference evidence="2" key="1">
    <citation type="submission" date="2023-03" db="EMBL/GenBank/DDBJ databases">
        <title>Massive genome expansion in bonnet fungi (Mycena s.s.) driven by repeated elements and novel gene families across ecological guilds.</title>
        <authorList>
            <consortium name="Lawrence Berkeley National Laboratory"/>
            <person name="Harder C.B."/>
            <person name="Miyauchi S."/>
            <person name="Viragh M."/>
            <person name="Kuo A."/>
            <person name="Thoen E."/>
            <person name="Andreopoulos B."/>
            <person name="Lu D."/>
            <person name="Skrede I."/>
            <person name="Drula E."/>
            <person name="Henrissat B."/>
            <person name="Morin E."/>
            <person name="Kohler A."/>
            <person name="Barry K."/>
            <person name="LaButti K."/>
            <person name="Morin E."/>
            <person name="Salamov A."/>
            <person name="Lipzen A."/>
            <person name="Mereny Z."/>
            <person name="Hegedus B."/>
            <person name="Baldrian P."/>
            <person name="Stursova M."/>
            <person name="Weitz H."/>
            <person name="Taylor A."/>
            <person name="Grigoriev I.V."/>
            <person name="Nagy L.G."/>
            <person name="Martin F."/>
            <person name="Kauserud H."/>
        </authorList>
    </citation>
    <scope>NUCLEOTIDE SEQUENCE</scope>
    <source>
        <strain evidence="2">CBHHK002</strain>
    </source>
</reference>
<evidence type="ECO:0008006" key="4">
    <source>
        <dbReference type="Google" id="ProtNLM"/>
    </source>
</evidence>
<name>A0AAD6ZFZ2_9AGAR</name>
<keyword evidence="1" id="KW-0175">Coiled coil</keyword>
<dbReference type="Proteomes" id="UP001218218">
    <property type="component" value="Unassembled WGS sequence"/>
</dbReference>
<evidence type="ECO:0000313" key="2">
    <source>
        <dbReference type="EMBL" id="KAJ7320807.1"/>
    </source>
</evidence>
<keyword evidence="3" id="KW-1185">Reference proteome</keyword>
<gene>
    <name evidence="2" type="ORF">DFH08DRAFT_890238</name>
</gene>
<sequence length="278" mass="30607">MLSALAADRARIADLDAQIQDLERSLSMLQSERSLAQGRLDAYNYPVLTLPNEIVCGIFTHFLPIYPNCPPLTGPFSPILLTHICRGWRKMALSFPALWRAIEISWNRTAPDLVFAVLSRSGFCPLSIRMDGPELNPDLDHYGPRLLAAAVSHCARWEYLTLHLSPHVPNTDYPRIDGPVPLLQHLDLWLGGSSSPIVALPSGAPLLRTAVLDDHAAAKVILPWMQLTSLTLTIIYLHECVPILQKTSNLVNCVLELVDSDDVVDDGAVTLPSLVTLT</sequence>
<accession>A0AAD6ZFZ2</accession>
<dbReference type="EMBL" id="JARIHO010000053">
    <property type="protein sequence ID" value="KAJ7320807.1"/>
    <property type="molecule type" value="Genomic_DNA"/>
</dbReference>
<organism evidence="2 3">
    <name type="scientific">Mycena albidolilacea</name>
    <dbReference type="NCBI Taxonomy" id="1033008"/>
    <lineage>
        <taxon>Eukaryota</taxon>
        <taxon>Fungi</taxon>
        <taxon>Dikarya</taxon>
        <taxon>Basidiomycota</taxon>
        <taxon>Agaricomycotina</taxon>
        <taxon>Agaricomycetes</taxon>
        <taxon>Agaricomycetidae</taxon>
        <taxon>Agaricales</taxon>
        <taxon>Marasmiineae</taxon>
        <taxon>Mycenaceae</taxon>
        <taxon>Mycena</taxon>
    </lineage>
</organism>
<proteinExistence type="predicted"/>
<evidence type="ECO:0000256" key="1">
    <source>
        <dbReference type="SAM" id="Coils"/>
    </source>
</evidence>
<evidence type="ECO:0000313" key="3">
    <source>
        <dbReference type="Proteomes" id="UP001218218"/>
    </source>
</evidence>
<comment type="caution">
    <text evidence="2">The sequence shown here is derived from an EMBL/GenBank/DDBJ whole genome shotgun (WGS) entry which is preliminary data.</text>
</comment>
<feature type="coiled-coil region" evidence="1">
    <location>
        <begin position="5"/>
        <end position="39"/>
    </location>
</feature>
<dbReference type="AlphaFoldDB" id="A0AAD6ZFZ2"/>